<evidence type="ECO:0000313" key="2">
    <source>
        <dbReference type="Proteomes" id="UP000178726"/>
    </source>
</evidence>
<dbReference type="EMBL" id="MFQK01000041">
    <property type="protein sequence ID" value="OGH80551.1"/>
    <property type="molecule type" value="Genomic_DNA"/>
</dbReference>
<evidence type="ECO:0000313" key="1">
    <source>
        <dbReference type="EMBL" id="OGH80551.1"/>
    </source>
</evidence>
<accession>A0A1F6N9M3</accession>
<comment type="caution">
    <text evidence="1">The sequence shown here is derived from an EMBL/GenBank/DDBJ whole genome shotgun (WGS) entry which is preliminary data.</text>
</comment>
<dbReference type="AlphaFoldDB" id="A0A1F6N9M3"/>
<dbReference type="Proteomes" id="UP000178726">
    <property type="component" value="Unassembled WGS sequence"/>
</dbReference>
<reference evidence="1 2" key="1">
    <citation type="journal article" date="2016" name="Nat. Commun.">
        <title>Thousands of microbial genomes shed light on interconnected biogeochemical processes in an aquifer system.</title>
        <authorList>
            <person name="Anantharaman K."/>
            <person name="Brown C.T."/>
            <person name="Hug L.A."/>
            <person name="Sharon I."/>
            <person name="Castelle C.J."/>
            <person name="Probst A.J."/>
            <person name="Thomas B.C."/>
            <person name="Singh A."/>
            <person name="Wilkins M.J."/>
            <person name="Karaoz U."/>
            <person name="Brodie E.L."/>
            <person name="Williams K.H."/>
            <person name="Hubbard S.S."/>
            <person name="Banfield J.F."/>
        </authorList>
    </citation>
    <scope>NUCLEOTIDE SEQUENCE [LARGE SCALE GENOMIC DNA]</scope>
</reference>
<proteinExistence type="predicted"/>
<sequence length="73" mass="8191">MLNSRERALALYHAALHLYGFVAELGENLFMQEYILCRDEEEAAQIASARLVISLEKNDLLARIAGVMALPSR</sequence>
<name>A0A1F6N9M3_9BACT</name>
<organism evidence="1 2">
    <name type="scientific">Candidatus Magasanikbacteria bacterium RIFCSPLOWO2_02_FULL_44_11</name>
    <dbReference type="NCBI Taxonomy" id="1798689"/>
    <lineage>
        <taxon>Bacteria</taxon>
        <taxon>Candidatus Magasanikiibacteriota</taxon>
    </lineage>
</organism>
<protein>
    <submittedName>
        <fullName evidence="1">Uncharacterized protein</fullName>
    </submittedName>
</protein>
<gene>
    <name evidence="1" type="ORF">A3I29_02820</name>
</gene>